<dbReference type="InterPro" id="IPR017946">
    <property type="entry name" value="PLC-like_Pdiesterase_TIM-brl"/>
</dbReference>
<keyword evidence="2" id="KW-1185">Reference proteome</keyword>
<dbReference type="PANTHER" id="PTHR46211">
    <property type="entry name" value="GLYCEROPHOSPHORYL DIESTER PHOSPHODIESTERASE"/>
    <property type="match status" value="1"/>
</dbReference>
<evidence type="ECO:0000313" key="2">
    <source>
        <dbReference type="Proteomes" id="UP001501074"/>
    </source>
</evidence>
<dbReference type="RefSeq" id="WP_231487331.1">
    <property type="nucleotide sequence ID" value="NZ_BAAAZO010000003.1"/>
</dbReference>
<comment type="caution">
    <text evidence="1">The sequence shown here is derived from an EMBL/GenBank/DDBJ whole genome shotgun (WGS) entry which is preliminary data.</text>
</comment>
<evidence type="ECO:0008006" key="3">
    <source>
        <dbReference type="Google" id="ProtNLM"/>
    </source>
</evidence>
<gene>
    <name evidence="1" type="ORF">GCM10022223_27390</name>
</gene>
<proteinExistence type="predicted"/>
<dbReference type="EMBL" id="BAAAZO010000003">
    <property type="protein sequence ID" value="GAA3609840.1"/>
    <property type="molecule type" value="Genomic_DNA"/>
</dbReference>
<dbReference type="SUPFAM" id="SSF51695">
    <property type="entry name" value="PLC-like phosphodiesterases"/>
    <property type="match status" value="1"/>
</dbReference>
<dbReference type="Gene3D" id="3.20.20.190">
    <property type="entry name" value="Phosphatidylinositol (PI) phosphodiesterase"/>
    <property type="match status" value="1"/>
</dbReference>
<sequence length="234" mass="25708">MPNPLLIAHRTPADRPGCEALVSAGANVFEVDVMLAADDEIVLSHDIPLLTRLPWFRHDGLRFSLSRHPVGPPLEAVADLLPPHVEILLDLKCDRGTEAFRLVRKVLTLGLDPSRCYASSKNWRSLEELEREGFRTWRSVAHPLALCSLLDEGKPAYATTVRHPLLTPASLERLRPLGQVMAWTVNDPRRAVELAGLGVDGVTSDLPAVFRAISGPMKDDVVDVRDPAAVDQAD</sequence>
<reference evidence="2" key="1">
    <citation type="journal article" date="2019" name="Int. J. Syst. Evol. Microbiol.">
        <title>The Global Catalogue of Microorganisms (GCM) 10K type strain sequencing project: providing services to taxonomists for standard genome sequencing and annotation.</title>
        <authorList>
            <consortium name="The Broad Institute Genomics Platform"/>
            <consortium name="The Broad Institute Genome Sequencing Center for Infectious Disease"/>
            <person name="Wu L."/>
            <person name="Ma J."/>
        </authorList>
    </citation>
    <scope>NUCLEOTIDE SEQUENCE [LARGE SCALE GENOMIC DNA]</scope>
    <source>
        <strain evidence="2">JCM 16902</strain>
    </source>
</reference>
<dbReference type="PANTHER" id="PTHR46211:SF14">
    <property type="entry name" value="GLYCEROPHOSPHODIESTER PHOSPHODIESTERASE"/>
    <property type="match status" value="1"/>
</dbReference>
<dbReference type="Proteomes" id="UP001501074">
    <property type="component" value="Unassembled WGS sequence"/>
</dbReference>
<organism evidence="1 2">
    <name type="scientific">Kineosporia mesophila</name>
    <dbReference type="NCBI Taxonomy" id="566012"/>
    <lineage>
        <taxon>Bacteria</taxon>
        <taxon>Bacillati</taxon>
        <taxon>Actinomycetota</taxon>
        <taxon>Actinomycetes</taxon>
        <taxon>Kineosporiales</taxon>
        <taxon>Kineosporiaceae</taxon>
        <taxon>Kineosporia</taxon>
    </lineage>
</organism>
<name>A0ABP6ZJK7_9ACTN</name>
<evidence type="ECO:0000313" key="1">
    <source>
        <dbReference type="EMBL" id="GAA3609840.1"/>
    </source>
</evidence>
<dbReference type="CDD" id="cd08556">
    <property type="entry name" value="GDPD"/>
    <property type="match status" value="1"/>
</dbReference>
<accession>A0ABP6ZJK7</accession>
<protein>
    <recommendedName>
        <fullName evidence="3">Glycerophosphoryl diester phosphodiesterase</fullName>
    </recommendedName>
</protein>